<dbReference type="InterPro" id="IPR013216">
    <property type="entry name" value="Methyltransf_11"/>
</dbReference>
<sequence>MASAEYLQASSTGFQDAKAYDTYRPSYPPAAVESLLSRLGVAGKPHARIVDLAAGTGKFTELLAARPEEFEILAVEPTASMRETLAEKGLRGVEVKDGTAEGMEGVGDGWADGVVVAQAFHWFANETALAEIHRVLKPGGTLAMIWNIEDYNKPTSWPAASKWEQALNERIFTLPHFGPPRFRHYEWPQVFDRQAASAKPLFSTPIGQEKFPWTVWLEKEALWKRVNTLSHVFALEGEEAKAEFRRAFDEDVVEGNGEFNEKGEVGVHGVTLLAWSRKL</sequence>
<feature type="domain" description="Methyltransferase type 11" evidence="4">
    <location>
        <begin position="50"/>
        <end position="143"/>
    </location>
</feature>
<evidence type="ECO:0000256" key="2">
    <source>
        <dbReference type="ARBA" id="ARBA00022603"/>
    </source>
</evidence>
<accession>A0A2T4B509</accession>
<evidence type="ECO:0000256" key="1">
    <source>
        <dbReference type="ARBA" id="ARBA00008361"/>
    </source>
</evidence>
<dbReference type="PANTHER" id="PTHR44942">
    <property type="entry name" value="METHYLTRANSF_11 DOMAIN-CONTAINING PROTEIN"/>
    <property type="match status" value="1"/>
</dbReference>
<keyword evidence="6" id="KW-1185">Reference proteome</keyword>
<evidence type="ECO:0000259" key="4">
    <source>
        <dbReference type="Pfam" id="PF08241"/>
    </source>
</evidence>
<dbReference type="Gene3D" id="3.40.50.150">
    <property type="entry name" value="Vaccinia Virus protein VP39"/>
    <property type="match status" value="1"/>
</dbReference>
<name>A0A2T4B509_9HYPO</name>
<dbReference type="RefSeq" id="XP_024747735.1">
    <property type="nucleotide sequence ID" value="XM_024894374.1"/>
</dbReference>
<dbReference type="InterPro" id="IPR029063">
    <property type="entry name" value="SAM-dependent_MTases_sf"/>
</dbReference>
<gene>
    <name evidence="5" type="ORF">BBK36DRAFT_1161469</name>
</gene>
<dbReference type="InterPro" id="IPR051052">
    <property type="entry name" value="Diverse_substrate_MTase"/>
</dbReference>
<organism evidence="5 6">
    <name type="scientific">Trichoderma citrinoviride</name>
    <dbReference type="NCBI Taxonomy" id="58853"/>
    <lineage>
        <taxon>Eukaryota</taxon>
        <taxon>Fungi</taxon>
        <taxon>Dikarya</taxon>
        <taxon>Ascomycota</taxon>
        <taxon>Pezizomycotina</taxon>
        <taxon>Sordariomycetes</taxon>
        <taxon>Hypocreomycetidae</taxon>
        <taxon>Hypocreales</taxon>
        <taxon>Hypocreaceae</taxon>
        <taxon>Trichoderma</taxon>
    </lineage>
</organism>
<dbReference type="CDD" id="cd02440">
    <property type="entry name" value="AdoMet_MTases"/>
    <property type="match status" value="1"/>
</dbReference>
<dbReference type="AlphaFoldDB" id="A0A2T4B509"/>
<dbReference type="GO" id="GO:0032259">
    <property type="term" value="P:methylation"/>
    <property type="evidence" value="ECO:0007669"/>
    <property type="project" value="UniProtKB-KW"/>
</dbReference>
<evidence type="ECO:0000256" key="3">
    <source>
        <dbReference type="ARBA" id="ARBA00022679"/>
    </source>
</evidence>
<proteinExistence type="inferred from homology"/>
<dbReference type="PANTHER" id="PTHR44942:SF4">
    <property type="entry name" value="METHYLTRANSFERASE TYPE 11 DOMAIN-CONTAINING PROTEIN"/>
    <property type="match status" value="1"/>
</dbReference>
<dbReference type="GO" id="GO:0008757">
    <property type="term" value="F:S-adenosylmethionine-dependent methyltransferase activity"/>
    <property type="evidence" value="ECO:0007669"/>
    <property type="project" value="InterPro"/>
</dbReference>
<dbReference type="EMBL" id="KZ680217">
    <property type="protein sequence ID" value="PTB64415.1"/>
    <property type="molecule type" value="Genomic_DNA"/>
</dbReference>
<dbReference type="OrthoDB" id="66144at2759"/>
<reference evidence="6" key="1">
    <citation type="submission" date="2016-07" db="EMBL/GenBank/DDBJ databases">
        <title>Multiple horizontal gene transfer events from other fungi enriched the ability of initially mycotrophic Trichoderma (Ascomycota) to feed on dead plant biomass.</title>
        <authorList>
            <consortium name="DOE Joint Genome Institute"/>
            <person name="Atanasova L."/>
            <person name="Chenthamara K."/>
            <person name="Zhang J."/>
            <person name="Grujic M."/>
            <person name="Henrissat B."/>
            <person name="Kuo A."/>
            <person name="Aerts A."/>
            <person name="Salamov A."/>
            <person name="Lipzen A."/>
            <person name="Labutti K."/>
            <person name="Barry K."/>
            <person name="Miao Y."/>
            <person name="Rahimi M.J."/>
            <person name="Shen Q."/>
            <person name="Grigoriev I.V."/>
            <person name="Kubicek C.P."/>
            <person name="Druzhinina I.S."/>
        </authorList>
    </citation>
    <scope>NUCLEOTIDE SEQUENCE [LARGE SCALE GENOMIC DNA]</scope>
    <source>
        <strain evidence="6">TUCIM 6016</strain>
    </source>
</reference>
<keyword evidence="2 5" id="KW-0489">Methyltransferase</keyword>
<keyword evidence="3 5" id="KW-0808">Transferase</keyword>
<dbReference type="SUPFAM" id="SSF53335">
    <property type="entry name" value="S-adenosyl-L-methionine-dependent methyltransferases"/>
    <property type="match status" value="1"/>
</dbReference>
<comment type="similarity">
    <text evidence="1">Belongs to the methyltransferase superfamily.</text>
</comment>
<dbReference type="Pfam" id="PF08241">
    <property type="entry name" value="Methyltransf_11"/>
    <property type="match status" value="1"/>
</dbReference>
<protein>
    <submittedName>
        <fullName evidence="5">S-adenosyl-L-methionine-dependent methyltransferase</fullName>
    </submittedName>
</protein>
<evidence type="ECO:0000313" key="6">
    <source>
        <dbReference type="Proteomes" id="UP000241546"/>
    </source>
</evidence>
<evidence type="ECO:0000313" key="5">
    <source>
        <dbReference type="EMBL" id="PTB64415.1"/>
    </source>
</evidence>
<dbReference type="GeneID" id="36602492"/>
<dbReference type="Proteomes" id="UP000241546">
    <property type="component" value="Unassembled WGS sequence"/>
</dbReference>